<keyword evidence="2" id="KW-1185">Reference proteome</keyword>
<sequence length="107" mass="11662">MKVVVPQDPIDSLMTQQDFIKKVEECVNSENLRLIGIALYNITNINAQAGVHILNAISMLKPIAIADPALAQAISGELNKATACLTNLTNHFEIEKAMGEKLHATKH</sequence>
<name>A0A2H5BGL4_9CAUD</name>
<accession>A0A2H5BGL4</accession>
<dbReference type="EMBL" id="MG649966">
    <property type="protein sequence ID" value="AUG85141.1"/>
    <property type="molecule type" value="Genomic_DNA"/>
</dbReference>
<evidence type="ECO:0000313" key="2">
    <source>
        <dbReference type="Proteomes" id="UP000240819"/>
    </source>
</evidence>
<dbReference type="Proteomes" id="UP000240819">
    <property type="component" value="Segment"/>
</dbReference>
<evidence type="ECO:0000313" key="1">
    <source>
        <dbReference type="EMBL" id="AUG85141.1"/>
    </source>
</evidence>
<organism evidence="1 2">
    <name type="scientific">Vibrio phage Ceto</name>
    <dbReference type="NCBI Taxonomy" id="2570300"/>
    <lineage>
        <taxon>Viruses</taxon>
        <taxon>Duplodnaviria</taxon>
        <taxon>Heunggongvirae</taxon>
        <taxon>Uroviricota</taxon>
        <taxon>Caudoviricetes</taxon>
        <taxon>Demerecviridae</taxon>
        <taxon>Ermolyevavirinae</taxon>
        <taxon>Cetovirus</taxon>
        <taxon>Cetovirus ceto</taxon>
    </lineage>
</organism>
<proteinExistence type="predicted"/>
<gene>
    <name evidence="1" type="ORF">CETO_159</name>
</gene>
<protein>
    <submittedName>
        <fullName evidence="1">Uncharacterized protein</fullName>
    </submittedName>
</protein>
<reference evidence="1 2" key="1">
    <citation type="submission" date="2017-12" db="EMBL/GenBank/DDBJ databases">
        <authorList>
            <person name="Lestochi C.V."/>
            <person name="Miller K.C."/>
            <person name="Miller J.S."/>
            <person name="Stanton M.L."/>
            <person name="Broussard G.W."/>
        </authorList>
    </citation>
    <scope>NUCLEOTIDE SEQUENCE [LARGE SCALE GENOMIC DNA]</scope>
</reference>